<keyword evidence="4" id="KW-0143">Chaperone</keyword>
<protein>
    <recommendedName>
        <fullName evidence="5">NADH:ubiquinone oxidoreductase intermediate-associated protein 30 domain-containing protein</fullName>
    </recommendedName>
</protein>
<organism evidence="6 7">
    <name type="scientific">Botryobasidium botryosum (strain FD-172 SS1)</name>
    <dbReference type="NCBI Taxonomy" id="930990"/>
    <lineage>
        <taxon>Eukaryota</taxon>
        <taxon>Fungi</taxon>
        <taxon>Dikarya</taxon>
        <taxon>Basidiomycota</taxon>
        <taxon>Agaricomycotina</taxon>
        <taxon>Agaricomycetes</taxon>
        <taxon>Cantharellales</taxon>
        <taxon>Botryobasidiaceae</taxon>
        <taxon>Botryobasidium</taxon>
    </lineage>
</organism>
<feature type="domain" description="NADH:ubiquinone oxidoreductase intermediate-associated protein 30" evidence="5">
    <location>
        <begin position="39"/>
        <end position="216"/>
    </location>
</feature>
<reference evidence="7" key="1">
    <citation type="journal article" date="2014" name="Proc. Natl. Acad. Sci. U.S.A.">
        <title>Extensive sampling of basidiomycete genomes demonstrates inadequacy of the white-rot/brown-rot paradigm for wood decay fungi.</title>
        <authorList>
            <person name="Riley R."/>
            <person name="Salamov A.A."/>
            <person name="Brown D.W."/>
            <person name="Nagy L.G."/>
            <person name="Floudas D."/>
            <person name="Held B.W."/>
            <person name="Levasseur A."/>
            <person name="Lombard V."/>
            <person name="Morin E."/>
            <person name="Otillar R."/>
            <person name="Lindquist E.A."/>
            <person name="Sun H."/>
            <person name="LaButti K.M."/>
            <person name="Schmutz J."/>
            <person name="Jabbour D."/>
            <person name="Luo H."/>
            <person name="Baker S.E."/>
            <person name="Pisabarro A.G."/>
            <person name="Walton J.D."/>
            <person name="Blanchette R.A."/>
            <person name="Henrissat B."/>
            <person name="Martin F."/>
            <person name="Cullen D."/>
            <person name="Hibbett D.S."/>
            <person name="Grigoriev I.V."/>
        </authorList>
    </citation>
    <scope>NUCLEOTIDE SEQUENCE [LARGE SCALE GENOMIC DNA]</scope>
    <source>
        <strain evidence="7">FD-172 SS1</strain>
    </source>
</reference>
<dbReference type="PANTHER" id="PTHR13194:SF18">
    <property type="entry name" value="COMPLEX I INTERMEDIATE-ASSOCIATED PROTEIN 30, MITOCHONDRIAL"/>
    <property type="match status" value="1"/>
</dbReference>
<dbReference type="GO" id="GO:0051082">
    <property type="term" value="F:unfolded protein binding"/>
    <property type="evidence" value="ECO:0007669"/>
    <property type="project" value="TreeGrafter"/>
</dbReference>
<dbReference type="InterPro" id="IPR039131">
    <property type="entry name" value="NDUFAF1"/>
</dbReference>
<dbReference type="InterPro" id="IPR008979">
    <property type="entry name" value="Galactose-bd-like_sf"/>
</dbReference>
<dbReference type="SUPFAM" id="SSF49785">
    <property type="entry name" value="Galactose-binding domain-like"/>
    <property type="match status" value="1"/>
</dbReference>
<name>A0A067MUL1_BOTB1</name>
<evidence type="ECO:0000313" key="6">
    <source>
        <dbReference type="EMBL" id="KDQ19294.1"/>
    </source>
</evidence>
<dbReference type="PANTHER" id="PTHR13194">
    <property type="entry name" value="COMPLEX I INTERMEDIATE-ASSOCIATED PROTEIN 30"/>
    <property type="match status" value="1"/>
</dbReference>
<gene>
    <name evidence="6" type="ORF">BOTBODRAFT_27875</name>
</gene>
<evidence type="ECO:0000256" key="1">
    <source>
        <dbReference type="ARBA" id="ARBA00004173"/>
    </source>
</evidence>
<proteinExistence type="inferred from homology"/>
<evidence type="ECO:0000256" key="4">
    <source>
        <dbReference type="ARBA" id="ARBA00023186"/>
    </source>
</evidence>
<dbReference type="GO" id="GO:0010257">
    <property type="term" value="P:NADH dehydrogenase complex assembly"/>
    <property type="evidence" value="ECO:0007669"/>
    <property type="project" value="TreeGrafter"/>
</dbReference>
<evidence type="ECO:0000256" key="3">
    <source>
        <dbReference type="ARBA" id="ARBA00023128"/>
    </source>
</evidence>
<comment type="similarity">
    <text evidence="2">Belongs to the CIA30 family.</text>
</comment>
<evidence type="ECO:0000313" key="7">
    <source>
        <dbReference type="Proteomes" id="UP000027195"/>
    </source>
</evidence>
<dbReference type="InParanoid" id="A0A067MUL1"/>
<dbReference type="AlphaFoldDB" id="A0A067MUL1"/>
<dbReference type="STRING" id="930990.A0A067MUL1"/>
<dbReference type="HOGENOM" id="CLU_059028_1_1_1"/>
<dbReference type="OrthoDB" id="42561at2759"/>
<dbReference type="GO" id="GO:0006120">
    <property type="term" value="P:mitochondrial electron transport, NADH to ubiquinone"/>
    <property type="evidence" value="ECO:0007669"/>
    <property type="project" value="TreeGrafter"/>
</dbReference>
<comment type="subcellular location">
    <subcellularLocation>
        <location evidence="1">Mitochondrion</location>
    </subcellularLocation>
</comment>
<dbReference type="EMBL" id="KL198019">
    <property type="protein sequence ID" value="KDQ19294.1"/>
    <property type="molecule type" value="Genomic_DNA"/>
</dbReference>
<accession>A0A067MUL1</accession>
<keyword evidence="3" id="KW-0496">Mitochondrion</keyword>
<dbReference type="InterPro" id="IPR013857">
    <property type="entry name" value="NADH-UbQ_OxRdtase-assoc_prot30"/>
</dbReference>
<dbReference type="Pfam" id="PF08547">
    <property type="entry name" value="CIA30"/>
    <property type="match status" value="1"/>
</dbReference>
<evidence type="ECO:0000256" key="2">
    <source>
        <dbReference type="ARBA" id="ARBA00007884"/>
    </source>
</evidence>
<evidence type="ECO:0000259" key="5">
    <source>
        <dbReference type="Pfam" id="PF08547"/>
    </source>
</evidence>
<dbReference type="GO" id="GO:0005739">
    <property type="term" value="C:mitochondrion"/>
    <property type="evidence" value="ECO:0007669"/>
    <property type="project" value="UniProtKB-SubCell"/>
</dbReference>
<sequence length="236" mass="26201">MSSPWGRYINRTAKVLTENTSKVLRMDGMHASTVPKTLFTFRSKEDLAQYVTGCDADIGGTSSCTLDLGPGGKGRFWGDMRLDVKPGMEKKIKGGYAGFRNRSRPTLFGNITDDISLHKYLALRVRAGGDPRTHTGYFVNLQTDGPVQSDLWQHRLYLRGNGTWEDVLIPIDSFVLTNSGETVSHQIQMMSQRIRTIGISLLGGKANIRGRYELGIDSIKAVNSLKELTETEEPES</sequence>
<keyword evidence="7" id="KW-1185">Reference proteome</keyword>
<dbReference type="Proteomes" id="UP000027195">
    <property type="component" value="Unassembled WGS sequence"/>
</dbReference>